<feature type="domain" description="Cytochrome c" evidence="7">
    <location>
        <begin position="162"/>
        <end position="339"/>
    </location>
</feature>
<protein>
    <submittedName>
        <fullName evidence="8">C-type cytochrome</fullName>
    </submittedName>
</protein>
<dbReference type="InterPro" id="IPR050597">
    <property type="entry name" value="Cytochrome_c_Oxidase_Subunit"/>
</dbReference>
<organism evidence="8 9">
    <name type="scientific">Amaricoccus solimangrovi</name>
    <dbReference type="NCBI Taxonomy" id="2589815"/>
    <lineage>
        <taxon>Bacteria</taxon>
        <taxon>Pseudomonadati</taxon>
        <taxon>Pseudomonadota</taxon>
        <taxon>Alphaproteobacteria</taxon>
        <taxon>Rhodobacterales</taxon>
        <taxon>Paracoccaceae</taxon>
        <taxon>Amaricoccus</taxon>
    </lineage>
</organism>
<dbReference type="GO" id="GO:0020037">
    <property type="term" value="F:heme binding"/>
    <property type="evidence" value="ECO:0007669"/>
    <property type="project" value="InterPro"/>
</dbReference>
<name>A0A501WQB4_9RHOB</name>
<keyword evidence="1" id="KW-0813">Transport</keyword>
<comment type="caution">
    <text evidence="8">The sequence shown here is derived from an EMBL/GenBank/DDBJ whole genome shotgun (WGS) entry which is preliminary data.</text>
</comment>
<feature type="domain" description="Cytochrome c" evidence="7">
    <location>
        <begin position="67"/>
        <end position="153"/>
    </location>
</feature>
<dbReference type="GO" id="GO:0009055">
    <property type="term" value="F:electron transfer activity"/>
    <property type="evidence" value="ECO:0007669"/>
    <property type="project" value="InterPro"/>
</dbReference>
<accession>A0A501WQB4</accession>
<sequence>MRIRARHLLYALLVAPPAALLLAWLGVIGVGAASGHWAVTDWFLHFTMRSSVRTAALLDPVPAPPDDALRPAAGHYDRGCAPCHGAPGKPRPPQVLGMLPKPPDLVGRVGSWSDAELHRIVMHGVRFTGMPAWPAQARDDEGLMMVAFLRALPDLSPEDYAGLVTAPEGTLPAGCSGCHGPEGRGGGPRVPRLAGQSETYLRQSLAAYAQGGRESGIMAQAVNGVPSETLAEIARHVARLPATDGGADPAPATPAPAIARVGRPEHGVPACLSCHGEPRKNPSVPRLGGQPAAYLAAQLRLFRDGERGGGPYANVMARAAAGLEDEEIDMLAAWFSQAPPEPAKP</sequence>
<evidence type="ECO:0000256" key="6">
    <source>
        <dbReference type="PROSITE-ProRule" id="PRU00433"/>
    </source>
</evidence>
<proteinExistence type="predicted"/>
<gene>
    <name evidence="8" type="ORF">FJM51_08140</name>
</gene>
<keyword evidence="4" id="KW-0249">Electron transport</keyword>
<keyword evidence="2 6" id="KW-0349">Heme</keyword>
<keyword evidence="9" id="KW-1185">Reference proteome</keyword>
<dbReference type="InterPro" id="IPR009056">
    <property type="entry name" value="Cyt_c-like_dom"/>
</dbReference>
<evidence type="ECO:0000313" key="9">
    <source>
        <dbReference type="Proteomes" id="UP000319255"/>
    </source>
</evidence>
<dbReference type="EMBL" id="VFRP01000006">
    <property type="protein sequence ID" value="TPE51659.1"/>
    <property type="molecule type" value="Genomic_DNA"/>
</dbReference>
<evidence type="ECO:0000256" key="1">
    <source>
        <dbReference type="ARBA" id="ARBA00022448"/>
    </source>
</evidence>
<dbReference type="PROSITE" id="PS51007">
    <property type="entry name" value="CYTC"/>
    <property type="match status" value="2"/>
</dbReference>
<dbReference type="Pfam" id="PF00034">
    <property type="entry name" value="Cytochrom_C"/>
    <property type="match status" value="1"/>
</dbReference>
<dbReference type="OrthoDB" id="9773456at2"/>
<evidence type="ECO:0000256" key="4">
    <source>
        <dbReference type="ARBA" id="ARBA00022982"/>
    </source>
</evidence>
<evidence type="ECO:0000259" key="7">
    <source>
        <dbReference type="PROSITE" id="PS51007"/>
    </source>
</evidence>
<dbReference type="PANTHER" id="PTHR33751">
    <property type="entry name" value="CBB3-TYPE CYTOCHROME C OXIDASE SUBUNIT FIXP"/>
    <property type="match status" value="1"/>
</dbReference>
<evidence type="ECO:0000256" key="5">
    <source>
        <dbReference type="ARBA" id="ARBA00023004"/>
    </source>
</evidence>
<dbReference type="PANTHER" id="PTHR33751:SF9">
    <property type="entry name" value="CYTOCHROME C4"/>
    <property type="match status" value="1"/>
</dbReference>
<keyword evidence="5 6" id="KW-0408">Iron</keyword>
<dbReference type="Gene3D" id="1.10.760.10">
    <property type="entry name" value="Cytochrome c-like domain"/>
    <property type="match status" value="3"/>
</dbReference>
<dbReference type="AlphaFoldDB" id="A0A501WQB4"/>
<dbReference type="GO" id="GO:0046872">
    <property type="term" value="F:metal ion binding"/>
    <property type="evidence" value="ECO:0007669"/>
    <property type="project" value="UniProtKB-KW"/>
</dbReference>
<keyword evidence="3 6" id="KW-0479">Metal-binding</keyword>
<dbReference type="InterPro" id="IPR036909">
    <property type="entry name" value="Cyt_c-like_dom_sf"/>
</dbReference>
<evidence type="ECO:0000256" key="3">
    <source>
        <dbReference type="ARBA" id="ARBA00022723"/>
    </source>
</evidence>
<dbReference type="RefSeq" id="WP_140453633.1">
    <property type="nucleotide sequence ID" value="NZ_VFRP01000006.1"/>
</dbReference>
<evidence type="ECO:0000256" key="2">
    <source>
        <dbReference type="ARBA" id="ARBA00022617"/>
    </source>
</evidence>
<dbReference type="SUPFAM" id="SSF46626">
    <property type="entry name" value="Cytochrome c"/>
    <property type="match status" value="3"/>
</dbReference>
<evidence type="ECO:0000313" key="8">
    <source>
        <dbReference type="EMBL" id="TPE51659.1"/>
    </source>
</evidence>
<dbReference type="Proteomes" id="UP000319255">
    <property type="component" value="Unassembled WGS sequence"/>
</dbReference>
<dbReference type="Pfam" id="PF13442">
    <property type="entry name" value="Cytochrome_CBB3"/>
    <property type="match status" value="1"/>
</dbReference>
<reference evidence="8 9" key="1">
    <citation type="submission" date="2019-06" db="EMBL/GenBank/DDBJ databases">
        <title>A novel bacterium of genus Amaricoccus, isolated from marine sediment.</title>
        <authorList>
            <person name="Huang H."/>
            <person name="Mo K."/>
            <person name="Hu Y."/>
        </authorList>
    </citation>
    <scope>NUCLEOTIDE SEQUENCE [LARGE SCALE GENOMIC DNA]</scope>
    <source>
        <strain evidence="8 9">HB172011</strain>
    </source>
</reference>